<dbReference type="SUPFAM" id="SSF50998">
    <property type="entry name" value="Quinoprotein alcohol dehydrogenase-like"/>
    <property type="match status" value="1"/>
</dbReference>
<comment type="subcellular location">
    <subcellularLocation>
        <location evidence="1">Endoplasmic reticulum membrane</location>
        <topology evidence="1">Single-pass type I membrane protein</topology>
    </subcellularLocation>
</comment>
<proteinExistence type="inferred from homology"/>
<keyword evidence="8 11" id="KW-1133">Transmembrane helix</keyword>
<evidence type="ECO:0000256" key="10">
    <source>
        <dbReference type="ARBA" id="ARBA00023180"/>
    </source>
</evidence>
<evidence type="ECO:0000256" key="6">
    <source>
        <dbReference type="ARBA" id="ARBA00022729"/>
    </source>
</evidence>
<dbReference type="OrthoDB" id="28092at2759"/>
<dbReference type="GO" id="GO:0015914">
    <property type="term" value="P:phospholipid transport"/>
    <property type="evidence" value="ECO:0007669"/>
    <property type="project" value="EnsemblFungi"/>
</dbReference>
<evidence type="ECO:0000256" key="3">
    <source>
        <dbReference type="ARBA" id="ARBA00011276"/>
    </source>
</evidence>
<dbReference type="InterPro" id="IPR026895">
    <property type="entry name" value="EMC1"/>
</dbReference>
<gene>
    <name evidence="14" type="primary">NCAS0B08960</name>
    <name evidence="14" type="ordered locus">NCAS_0B08960</name>
</gene>
<evidence type="ECO:0000256" key="1">
    <source>
        <dbReference type="ARBA" id="ARBA00004115"/>
    </source>
</evidence>
<accession>G0VAV3</accession>
<dbReference type="OMA" id="PIPEQKL"/>
<name>G0VAV3_NAUCA</name>
<protein>
    <recommendedName>
        <fullName evidence="4">ER membrane protein complex subunit 1</fullName>
    </recommendedName>
</protein>
<comment type="similarity">
    <text evidence="2">Belongs to the EMC1 family.</text>
</comment>
<dbReference type="FunCoup" id="G0VAV3">
    <property type="interactions" value="841"/>
</dbReference>
<dbReference type="InterPro" id="IPR011678">
    <property type="entry name" value="EMC1_C"/>
</dbReference>
<evidence type="ECO:0000256" key="11">
    <source>
        <dbReference type="SAM" id="Phobius"/>
    </source>
</evidence>
<evidence type="ECO:0000259" key="13">
    <source>
        <dbReference type="Pfam" id="PF07774"/>
    </source>
</evidence>
<evidence type="ECO:0000256" key="9">
    <source>
        <dbReference type="ARBA" id="ARBA00023136"/>
    </source>
</evidence>
<dbReference type="GO" id="GO:0032977">
    <property type="term" value="F:membrane insertase activity"/>
    <property type="evidence" value="ECO:0007669"/>
    <property type="project" value="EnsemblFungi"/>
</dbReference>
<organism evidence="14 15">
    <name type="scientific">Naumovozyma castellii</name>
    <name type="common">Yeast</name>
    <name type="synonym">Saccharomyces castellii</name>
    <dbReference type="NCBI Taxonomy" id="27288"/>
    <lineage>
        <taxon>Eukaryota</taxon>
        <taxon>Fungi</taxon>
        <taxon>Dikarya</taxon>
        <taxon>Ascomycota</taxon>
        <taxon>Saccharomycotina</taxon>
        <taxon>Saccharomycetes</taxon>
        <taxon>Saccharomycetales</taxon>
        <taxon>Saccharomycetaceae</taxon>
        <taxon>Naumovozyma</taxon>
    </lineage>
</organism>
<dbReference type="InParanoid" id="G0VAV3"/>
<evidence type="ECO:0000256" key="7">
    <source>
        <dbReference type="ARBA" id="ARBA00022824"/>
    </source>
</evidence>
<keyword evidence="10" id="KW-0325">Glycoprotein</keyword>
<keyword evidence="5 11" id="KW-0812">Transmembrane</keyword>
<feature type="domain" description="ER membrane protein complex subunit 1 C-terminal" evidence="13">
    <location>
        <begin position="530"/>
        <end position="745"/>
    </location>
</feature>
<dbReference type="GO" id="GO:0006644">
    <property type="term" value="P:phospholipid metabolic process"/>
    <property type="evidence" value="ECO:0007669"/>
    <property type="project" value="EnsemblFungi"/>
</dbReference>
<evidence type="ECO:0000256" key="12">
    <source>
        <dbReference type="SAM" id="SignalP"/>
    </source>
</evidence>
<keyword evidence="6 12" id="KW-0732">Signal</keyword>
<dbReference type="STRING" id="1064592.G0VAV3"/>
<keyword evidence="7" id="KW-0256">Endoplasmic reticulum</keyword>
<dbReference type="EMBL" id="HE576753">
    <property type="protein sequence ID" value="CCC68980.1"/>
    <property type="molecule type" value="Genomic_DNA"/>
</dbReference>
<dbReference type="AlphaFoldDB" id="G0VAV3"/>
<dbReference type="KEGG" id="ncs:NCAS_0B08960"/>
<evidence type="ECO:0000256" key="5">
    <source>
        <dbReference type="ARBA" id="ARBA00022692"/>
    </source>
</evidence>
<evidence type="ECO:0000256" key="2">
    <source>
        <dbReference type="ARBA" id="ARBA00007904"/>
    </source>
</evidence>
<dbReference type="GeneID" id="96902536"/>
<dbReference type="eggNOG" id="KOG2103">
    <property type="taxonomic scope" value="Eukaryota"/>
</dbReference>
<dbReference type="GO" id="GO:0045050">
    <property type="term" value="P:protein insertion into ER membrane by stop-transfer membrane-anchor sequence"/>
    <property type="evidence" value="ECO:0007669"/>
    <property type="project" value="EnsemblFungi"/>
</dbReference>
<evidence type="ECO:0000256" key="8">
    <source>
        <dbReference type="ARBA" id="ARBA00022989"/>
    </source>
</evidence>
<feature type="transmembrane region" description="Helical" evidence="11">
    <location>
        <begin position="718"/>
        <end position="736"/>
    </location>
</feature>
<reference evidence="14 15" key="1">
    <citation type="journal article" date="2011" name="Proc. Natl. Acad. Sci. U.S.A.">
        <title>Evolutionary erosion of yeast sex chromosomes by mating-type switching accidents.</title>
        <authorList>
            <person name="Gordon J.L."/>
            <person name="Armisen D."/>
            <person name="Proux-Wera E."/>
            <person name="Oheigeartaigh S.S."/>
            <person name="Byrne K.P."/>
            <person name="Wolfe K.H."/>
        </authorList>
    </citation>
    <scope>NUCLEOTIDE SEQUENCE [LARGE SCALE GENOMIC DNA]</scope>
    <source>
        <strain evidence="15">ATCC 76901 / BCRC 22586 / CBS 4309 / NBRC 1992 / NRRL Y-12630</strain>
    </source>
</reference>
<reference key="2">
    <citation type="submission" date="2011-08" db="EMBL/GenBank/DDBJ databases">
        <title>Genome sequence of Naumovozyma castellii.</title>
        <authorList>
            <person name="Gordon J.L."/>
            <person name="Armisen D."/>
            <person name="Proux-Wera E."/>
            <person name="OhEigeartaigh S.S."/>
            <person name="Byrne K.P."/>
            <person name="Wolfe K.H."/>
        </authorList>
    </citation>
    <scope>NUCLEOTIDE SEQUENCE</scope>
    <source>
        <strain>Type strain:CBS 4309</strain>
    </source>
</reference>
<dbReference type="GO" id="GO:0072546">
    <property type="term" value="C:EMC complex"/>
    <property type="evidence" value="ECO:0007669"/>
    <property type="project" value="EnsemblFungi"/>
</dbReference>
<feature type="chain" id="PRO_5003410371" description="ER membrane protein complex subunit 1" evidence="12">
    <location>
        <begin position="22"/>
        <end position="749"/>
    </location>
</feature>
<comment type="subunit">
    <text evidence="3">Component of the ER membrane protein complex (EMC).</text>
</comment>
<dbReference type="InterPro" id="IPR011047">
    <property type="entry name" value="Quinoprotein_ADH-like_sf"/>
</dbReference>
<dbReference type="PANTHER" id="PTHR21573">
    <property type="entry name" value="ER MEMBRANE PROTEIN COMPLEX SUBUNIT 1"/>
    <property type="match status" value="1"/>
</dbReference>
<evidence type="ECO:0000313" key="15">
    <source>
        <dbReference type="Proteomes" id="UP000001640"/>
    </source>
</evidence>
<keyword evidence="9 11" id="KW-0472">Membrane</keyword>
<dbReference type="HOGENOM" id="CLU_005034_3_0_1"/>
<dbReference type="PANTHER" id="PTHR21573:SF0">
    <property type="entry name" value="ER MEMBRANE PROTEIN COMPLEX SUBUNIT 1"/>
    <property type="match status" value="1"/>
</dbReference>
<dbReference type="Pfam" id="PF07774">
    <property type="entry name" value="EMC1_C"/>
    <property type="match status" value="1"/>
</dbReference>
<sequence length="749" mass="84862">MILPTLLCIVFFYLKSFTVSAVFADEAYIVDWQIQNIGSSYQCIINDDSNNVLVVLSDMDDKSLLTYLNETNGRLLSRHLLDFKAIDAMQVKDTSNFLLKDSYNQIHAFESEHGFPTELNLDGVKFKSSCSPNFKNINVGNQVLEVKDPETSLILFNATLPLNYKAIKFLETDYASLLKILIETDDARFIFQSYKNGELIDEWEKDESLNDIADFTFIEVTDKSIDTIADDLAAESNISNPLKAYSLRVSNNWRRMMSLLQRNNYNPGKILTELLSLQPDDEMDESVTTELNLKFGFSKYLVVVTKYGTVSALDITKKGSIVWQFHLDMNNVLSIEYNDQTEELTVVAQDGTFNIISTDKALHPVLKTSKRLDGGSIELIKRVPDQDKYFVRFTNQEKRIISFEGQVVGSKDLGKTFVTDHTEHDVFGHVVKEDGSVQDTWNVKMSSHEKIVAFAAREDYSPVNIGTVLGNRDVLYKYLYPNLAGFIVLNEKTQTLFINVIDTVTGELLHTQAQKDKPDTQFPVNIIFGENWFIYSYFSTEPIPEQKLVVVELYESLTANERISTPDTFMNSSKSLIKPAAISKAYFFPEIIKTMSLSHTKYGITTQALLLELESGQITYIPKVVLSARRKPESEMTDDDKKEFMASPYVPAIPLNDHFIITHYRNLFTGANSRLASVATNLESTSIICDIGHDIFCTRIAPSGQFDMMSPTFEKGKLLGTIVVLIALCFYLRPSVSTKKLKTMWLVKD</sequence>
<evidence type="ECO:0000256" key="4">
    <source>
        <dbReference type="ARBA" id="ARBA00020824"/>
    </source>
</evidence>
<keyword evidence="15" id="KW-1185">Reference proteome</keyword>
<dbReference type="Proteomes" id="UP000001640">
    <property type="component" value="Chromosome 2"/>
</dbReference>
<dbReference type="RefSeq" id="XP_003675350.1">
    <property type="nucleotide sequence ID" value="XM_003675302.1"/>
</dbReference>
<evidence type="ECO:0000313" key="14">
    <source>
        <dbReference type="EMBL" id="CCC68980.1"/>
    </source>
</evidence>
<feature type="signal peptide" evidence="12">
    <location>
        <begin position="1"/>
        <end position="21"/>
    </location>
</feature>
<dbReference type="GO" id="GO:0034975">
    <property type="term" value="P:protein folding in endoplasmic reticulum"/>
    <property type="evidence" value="ECO:0007669"/>
    <property type="project" value="TreeGrafter"/>
</dbReference>